<dbReference type="GO" id="GO:0007166">
    <property type="term" value="P:cell surface receptor signaling pathway"/>
    <property type="evidence" value="ECO:0007669"/>
    <property type="project" value="InterPro"/>
</dbReference>
<proteinExistence type="predicted"/>
<dbReference type="Gene3D" id="1.20.930.20">
    <property type="entry name" value="Adaptor protein Cbl, N-terminal domain"/>
    <property type="match status" value="1"/>
</dbReference>
<dbReference type="Gene3D" id="1.25.40.10">
    <property type="entry name" value="Tetratricopeptide repeat domain"/>
    <property type="match status" value="1"/>
</dbReference>
<dbReference type="AlphaFoldDB" id="A0A8H4ASK7"/>
<dbReference type="GO" id="GO:0005524">
    <property type="term" value="F:ATP binding"/>
    <property type="evidence" value="ECO:0007669"/>
    <property type="project" value="InterPro"/>
</dbReference>
<keyword evidence="3" id="KW-0808">Transferase</keyword>
<dbReference type="CDD" id="cd21037">
    <property type="entry name" value="MLKL_NTD"/>
    <property type="match status" value="1"/>
</dbReference>
<dbReference type="PANTHER" id="PTHR23257">
    <property type="entry name" value="SERINE-THREONINE PROTEIN KINASE"/>
    <property type="match status" value="1"/>
</dbReference>
<dbReference type="GO" id="GO:0004672">
    <property type="term" value="F:protein kinase activity"/>
    <property type="evidence" value="ECO:0007669"/>
    <property type="project" value="InterPro"/>
</dbReference>
<dbReference type="PROSITE" id="PS50011">
    <property type="entry name" value="PROTEIN_KINASE_DOM"/>
    <property type="match status" value="1"/>
</dbReference>
<feature type="region of interest" description="Disordered" evidence="1">
    <location>
        <begin position="541"/>
        <end position="570"/>
    </location>
</feature>
<feature type="compositionally biased region" description="Basic and acidic residues" evidence="1">
    <location>
        <begin position="22"/>
        <end position="31"/>
    </location>
</feature>
<sequence>MSYKSEETNNDDPTKQKTPKINNEDKNEDPKIHLAGEYDGEFNIKQEIPRHTISTIQTAGDAIQPFLPFFSQVTDIVKSLLQTNETAKCNQKICLALIDRVEIAQQAVNSLKRQQLANEKLFRDQDYYYAWVRFINVLENIRKFAKDVTQLSSIQKYISAMTVKEAFDKNIKEFEDVCNDLHFSLAIYNNERREIETKKVMEDIDILLKNMGDLSSDIRLVMKELTQLSTNIGELTKQIVKPESGSMGTEDTAKLKLNNAYKAPDINPTDLEPYPFNKETGKNIIKRVYKGVEVACKKILVIENNDTVRSQIDQHELAILLKLGYCPYIIAFHGLSIIDNSHVMVFDWARNGNLKKLYMYNNIDWPTKLKIARDICNGLLFIHRCNILHHDIRCENILITDGYEPKISNFELSHTEHEKSLEVKSILDLIRWLAPEKMSNDSKKRYNLNRRYDHHCEMFSFGMLLWELCHQRIPYKDMNTVAEIQDHVMNQRREVMEILINPNPIPQVLSKIIKKAWDHEPSQRPKVMEMLSDLKNLHDRYVPNGTSPKVRPKGESSDIPGLTLSSTTNNQKLKSTKVESTFGLPEDCEELTLDNISTIPVIHTLRPFEDGHKAHQVKKYNVAWECFSGHAECGNNYAKYWKGYYLLNGIHVKKDVNAALKLFKDAADNGVVDAQLRYSFTLIENGSKNFSEIVKYMTLAADNGNSTALYNLGDIYLNGRFGVTVNEIKAKECIQLAALKNQPKAVAFLEKLNASK</sequence>
<dbReference type="InterPro" id="IPR006597">
    <property type="entry name" value="Sel1-like"/>
</dbReference>
<dbReference type="EMBL" id="WTPW01000265">
    <property type="protein sequence ID" value="KAF0528704.1"/>
    <property type="molecule type" value="Genomic_DNA"/>
</dbReference>
<dbReference type="Pfam" id="PF07714">
    <property type="entry name" value="PK_Tyr_Ser-Thr"/>
    <property type="match status" value="1"/>
</dbReference>
<dbReference type="OrthoDB" id="2396437at2759"/>
<evidence type="ECO:0000313" key="3">
    <source>
        <dbReference type="EMBL" id="KAF0528704.1"/>
    </source>
</evidence>
<dbReference type="Gene3D" id="1.10.510.10">
    <property type="entry name" value="Transferase(Phosphotransferase) domain 1"/>
    <property type="match status" value="1"/>
</dbReference>
<evidence type="ECO:0000256" key="1">
    <source>
        <dbReference type="SAM" id="MobiDB-lite"/>
    </source>
</evidence>
<evidence type="ECO:0000259" key="2">
    <source>
        <dbReference type="PROSITE" id="PS50011"/>
    </source>
</evidence>
<feature type="domain" description="Protein kinase" evidence="2">
    <location>
        <begin position="274"/>
        <end position="541"/>
    </location>
</feature>
<dbReference type="GO" id="GO:0005737">
    <property type="term" value="C:cytoplasm"/>
    <property type="evidence" value="ECO:0007669"/>
    <property type="project" value="TreeGrafter"/>
</dbReference>
<dbReference type="InterPro" id="IPR008266">
    <property type="entry name" value="Tyr_kinase_AS"/>
</dbReference>
<feature type="region of interest" description="Disordered" evidence="1">
    <location>
        <begin position="1"/>
        <end position="31"/>
    </location>
</feature>
<dbReference type="InterPro" id="IPR000719">
    <property type="entry name" value="Prot_kinase_dom"/>
</dbReference>
<keyword evidence="3" id="KW-0418">Kinase</keyword>
<gene>
    <name evidence="3" type="ORF">F8M41_013005</name>
</gene>
<dbReference type="PROSITE" id="PS00109">
    <property type="entry name" value="PROTEIN_KINASE_TYR"/>
    <property type="match status" value="1"/>
</dbReference>
<comment type="caution">
    <text evidence="3">The sequence shown here is derived from an EMBL/GenBank/DDBJ whole genome shotgun (WGS) entry which is preliminary data.</text>
</comment>
<feature type="compositionally biased region" description="Basic and acidic residues" evidence="1">
    <location>
        <begin position="1"/>
        <end position="15"/>
    </location>
</feature>
<dbReference type="Pfam" id="PF08238">
    <property type="entry name" value="Sel1"/>
    <property type="match status" value="3"/>
</dbReference>
<dbReference type="PANTHER" id="PTHR23257:SF946">
    <property type="entry name" value="DUAL SPECIFICITY PROTEIN KINASE ZAK2-RELATED"/>
    <property type="match status" value="1"/>
</dbReference>
<dbReference type="InterPro" id="IPR001245">
    <property type="entry name" value="Ser-Thr/Tyr_kinase_cat_dom"/>
</dbReference>
<dbReference type="InterPro" id="IPR050167">
    <property type="entry name" value="Ser_Thr_protein_kinase"/>
</dbReference>
<dbReference type="Proteomes" id="UP000439903">
    <property type="component" value="Unassembled WGS sequence"/>
</dbReference>
<dbReference type="SUPFAM" id="SSF81901">
    <property type="entry name" value="HCP-like"/>
    <property type="match status" value="1"/>
</dbReference>
<dbReference type="InterPro" id="IPR036537">
    <property type="entry name" value="Adaptor_Cbl_N_dom_sf"/>
</dbReference>
<dbReference type="InterPro" id="IPR059179">
    <property type="entry name" value="MLKL-like_MCAfunc"/>
</dbReference>
<dbReference type="SUPFAM" id="SSF56112">
    <property type="entry name" value="Protein kinase-like (PK-like)"/>
    <property type="match status" value="1"/>
</dbReference>
<organism evidence="3 4">
    <name type="scientific">Gigaspora margarita</name>
    <dbReference type="NCBI Taxonomy" id="4874"/>
    <lineage>
        <taxon>Eukaryota</taxon>
        <taxon>Fungi</taxon>
        <taxon>Fungi incertae sedis</taxon>
        <taxon>Mucoromycota</taxon>
        <taxon>Glomeromycotina</taxon>
        <taxon>Glomeromycetes</taxon>
        <taxon>Diversisporales</taxon>
        <taxon>Gigasporaceae</taxon>
        <taxon>Gigaspora</taxon>
    </lineage>
</organism>
<dbReference type="InterPro" id="IPR011009">
    <property type="entry name" value="Kinase-like_dom_sf"/>
</dbReference>
<evidence type="ECO:0000313" key="4">
    <source>
        <dbReference type="Proteomes" id="UP000439903"/>
    </source>
</evidence>
<reference evidence="3 4" key="1">
    <citation type="journal article" date="2019" name="Environ. Microbiol.">
        <title>At the nexus of three kingdoms: the genome of the mycorrhizal fungus Gigaspora margarita provides insights into plant, endobacterial and fungal interactions.</title>
        <authorList>
            <person name="Venice F."/>
            <person name="Ghignone S."/>
            <person name="Salvioli di Fossalunga A."/>
            <person name="Amselem J."/>
            <person name="Novero M."/>
            <person name="Xianan X."/>
            <person name="Sedzielewska Toro K."/>
            <person name="Morin E."/>
            <person name="Lipzen A."/>
            <person name="Grigoriev I.V."/>
            <person name="Henrissat B."/>
            <person name="Martin F.M."/>
            <person name="Bonfante P."/>
        </authorList>
    </citation>
    <scope>NUCLEOTIDE SEQUENCE [LARGE SCALE GENOMIC DNA]</scope>
    <source>
        <strain evidence="3 4">BEG34</strain>
    </source>
</reference>
<dbReference type="InterPro" id="IPR011990">
    <property type="entry name" value="TPR-like_helical_dom_sf"/>
</dbReference>
<dbReference type="SMART" id="SM00671">
    <property type="entry name" value="SEL1"/>
    <property type="match status" value="3"/>
</dbReference>
<keyword evidence="4" id="KW-1185">Reference proteome</keyword>
<accession>A0A8H4ASK7</accession>
<protein>
    <submittedName>
        <fullName evidence="3">Kinase-like protein</fullName>
    </submittedName>
</protein>
<name>A0A8H4ASK7_GIGMA</name>